<organism evidence="1 2">
    <name type="scientific">Pantoea alhagi</name>
    <dbReference type="NCBI Taxonomy" id="1891675"/>
    <lineage>
        <taxon>Bacteria</taxon>
        <taxon>Pseudomonadati</taxon>
        <taxon>Pseudomonadota</taxon>
        <taxon>Gammaproteobacteria</taxon>
        <taxon>Enterobacterales</taxon>
        <taxon>Erwiniaceae</taxon>
        <taxon>Pantoea</taxon>
    </lineage>
</organism>
<dbReference type="AlphaFoldDB" id="A0A1W6B1H4"/>
<evidence type="ECO:0000313" key="2">
    <source>
        <dbReference type="Proteomes" id="UP000192900"/>
    </source>
</evidence>
<proteinExistence type="predicted"/>
<dbReference type="OrthoDB" id="6541664at2"/>
<evidence type="ECO:0000313" key="1">
    <source>
        <dbReference type="EMBL" id="ARJ40939.1"/>
    </source>
</evidence>
<accession>A0A1W6B1H4</accession>
<dbReference type="Proteomes" id="UP000192900">
    <property type="component" value="Chromosome"/>
</dbReference>
<dbReference type="STRING" id="1891675.B1H58_02290"/>
<dbReference type="InterPro" id="IPR053759">
    <property type="entry name" value="CDI_Immunity_Comp"/>
</dbReference>
<protein>
    <submittedName>
        <fullName evidence="1">Uncharacterized protein</fullName>
    </submittedName>
</protein>
<keyword evidence="2" id="KW-1185">Reference proteome</keyword>
<dbReference type="Gene3D" id="3.30.70.2920">
    <property type="match status" value="1"/>
</dbReference>
<dbReference type="RefSeq" id="WP_085067787.1">
    <property type="nucleotide sequence ID" value="NZ_CP019706.1"/>
</dbReference>
<reference evidence="1 2" key="1">
    <citation type="submission" date="2017-02" db="EMBL/GenBank/DDBJ databases">
        <title>Complete genome sequence of the drought resistance-promoting endophyte Pantoea alhagi LTYR-11Z.</title>
        <authorList>
            <person name="Zhang L."/>
        </authorList>
    </citation>
    <scope>NUCLEOTIDE SEQUENCE [LARGE SCALE GENOMIC DNA]</scope>
    <source>
        <strain evidence="1 2">LTYR-11Z</strain>
    </source>
</reference>
<name>A0A1W6B1H4_9GAMM</name>
<sequence length="101" mass="11569">MAIDMTCFTTLPTLELQCKLNFFQEKNPEIFPVHYLLYKACPLDRFDKDISMEYGLNAESSFMIAVNNKALDISTDEMANMIRNELGKENVIVLLNGEDLI</sequence>
<gene>
    <name evidence="1" type="ORF">B1H58_02290</name>
</gene>
<dbReference type="KEGG" id="palh:B1H58_02290"/>
<dbReference type="EMBL" id="CP019706">
    <property type="protein sequence ID" value="ARJ40939.1"/>
    <property type="molecule type" value="Genomic_DNA"/>
</dbReference>